<keyword evidence="4" id="KW-1015">Disulfide bond</keyword>
<dbReference type="InterPro" id="IPR012336">
    <property type="entry name" value="Thioredoxin-like_fold"/>
</dbReference>
<dbReference type="AlphaFoldDB" id="E1X5H3"/>
<dbReference type="PANTHER" id="PTHR13887">
    <property type="entry name" value="GLUTATHIONE S-TRANSFERASE KAPPA"/>
    <property type="match status" value="1"/>
</dbReference>
<protein>
    <submittedName>
        <fullName evidence="7">Membrane protein</fullName>
    </submittedName>
</protein>
<dbReference type="InterPro" id="IPR036249">
    <property type="entry name" value="Thioredoxin-like_sf"/>
</dbReference>
<dbReference type="KEGG" id="bmx:BMS_2504"/>
<dbReference type="GO" id="GO:0016491">
    <property type="term" value="F:oxidoreductase activity"/>
    <property type="evidence" value="ECO:0007669"/>
    <property type="project" value="UniProtKB-KW"/>
</dbReference>
<keyword evidence="8" id="KW-1185">Reference proteome</keyword>
<evidence type="ECO:0000256" key="2">
    <source>
        <dbReference type="ARBA" id="ARBA00022729"/>
    </source>
</evidence>
<dbReference type="PROSITE" id="PS51352">
    <property type="entry name" value="THIOREDOXIN_2"/>
    <property type="match status" value="1"/>
</dbReference>
<evidence type="ECO:0000256" key="3">
    <source>
        <dbReference type="ARBA" id="ARBA00023002"/>
    </source>
</evidence>
<sequence length="351" mass="39432">MMKKGNFLTTVSIAVLAGVLFYSCTNSVESKPTFLFKPAPDSSAGVKIGDKVISKNDLFKGIESELYEAEMKVFELKMNKMKATVLEVLMEQDPKKKGLTNDQYLDKFITADVKISQKKIDAFVKEKNIPKEHLNDQMKQRIKQFLLIEEKKTAIDKWLAAKTKKTPVEIYFNEPMRPVFNVPAGDSPFMGGADAKVEIIEFSDFQCPFCSKGAGIINDLKKKYGNKIKVVFKNFPLPFHNHAKKAAEAALCVHEQDKAKFWQMHDAMFADQTKLDRQGLVNSAKSLKIDEAKFTQCLDSGKYTAKVEATMEEGKNVGVKSTPTFFVNGKMINGAHPVETFSELIDQELAK</sequence>
<dbReference type="Pfam" id="PF13462">
    <property type="entry name" value="Thioredoxin_4"/>
    <property type="match status" value="1"/>
</dbReference>
<accession>E1X5H3</accession>
<evidence type="ECO:0000256" key="5">
    <source>
        <dbReference type="ARBA" id="ARBA00023284"/>
    </source>
</evidence>
<evidence type="ECO:0000259" key="6">
    <source>
        <dbReference type="PROSITE" id="PS51352"/>
    </source>
</evidence>
<dbReference type="PANTHER" id="PTHR13887:SF14">
    <property type="entry name" value="DISULFIDE BOND FORMATION PROTEIN D"/>
    <property type="match status" value="1"/>
</dbReference>
<feature type="domain" description="Thioredoxin" evidence="6">
    <location>
        <begin position="176"/>
        <end position="350"/>
    </location>
</feature>
<dbReference type="HOGENOM" id="CLU_069079_0_0_7"/>
<comment type="similarity">
    <text evidence="1">Belongs to the thioredoxin family. DsbA subfamily.</text>
</comment>
<dbReference type="SUPFAM" id="SSF52833">
    <property type="entry name" value="Thioredoxin-like"/>
    <property type="match status" value="1"/>
</dbReference>
<dbReference type="InterPro" id="IPR013766">
    <property type="entry name" value="Thioredoxin_domain"/>
</dbReference>
<dbReference type="Gene3D" id="3.40.30.10">
    <property type="entry name" value="Glutaredoxin"/>
    <property type="match status" value="1"/>
</dbReference>
<name>E1X5H3_HALMS</name>
<keyword evidence="2" id="KW-0732">Signal</keyword>
<evidence type="ECO:0000313" key="8">
    <source>
        <dbReference type="Proteomes" id="UP000008963"/>
    </source>
</evidence>
<gene>
    <name evidence="7" type="ordered locus">BMS_2504</name>
</gene>
<dbReference type="STRING" id="862908.BMS_2504"/>
<evidence type="ECO:0000313" key="7">
    <source>
        <dbReference type="EMBL" id="CBW27294.1"/>
    </source>
</evidence>
<organism evidence="7 8">
    <name type="scientific">Halobacteriovorax marinus (strain ATCC BAA-682 / DSM 15412 / SJ)</name>
    <name type="common">Bacteriovorax marinus</name>
    <dbReference type="NCBI Taxonomy" id="862908"/>
    <lineage>
        <taxon>Bacteria</taxon>
        <taxon>Pseudomonadati</taxon>
        <taxon>Bdellovibrionota</taxon>
        <taxon>Bacteriovoracia</taxon>
        <taxon>Bacteriovoracales</taxon>
        <taxon>Halobacteriovoraceae</taxon>
        <taxon>Halobacteriovorax</taxon>
    </lineage>
</organism>
<dbReference type="EMBL" id="FQ312005">
    <property type="protein sequence ID" value="CBW27294.1"/>
    <property type="molecule type" value="Genomic_DNA"/>
</dbReference>
<proteinExistence type="inferred from homology"/>
<keyword evidence="3" id="KW-0560">Oxidoreductase</keyword>
<evidence type="ECO:0000256" key="4">
    <source>
        <dbReference type="ARBA" id="ARBA00023157"/>
    </source>
</evidence>
<dbReference type="Proteomes" id="UP000008963">
    <property type="component" value="Chromosome"/>
</dbReference>
<dbReference type="eggNOG" id="COG1651">
    <property type="taxonomic scope" value="Bacteria"/>
</dbReference>
<dbReference type="PATRIC" id="fig|862908.3.peg.2389"/>
<dbReference type="PROSITE" id="PS51257">
    <property type="entry name" value="PROKAR_LIPOPROTEIN"/>
    <property type="match status" value="1"/>
</dbReference>
<reference evidence="8" key="1">
    <citation type="journal article" date="2013" name="ISME J.">
        <title>A small predatory core genome in the divergent marine Bacteriovorax marinus SJ and the terrestrial Bdellovibrio bacteriovorus.</title>
        <authorList>
            <person name="Crossman L.C."/>
            <person name="Chen H."/>
            <person name="Cerdeno-Tarraga A.M."/>
            <person name="Brooks K."/>
            <person name="Quail M.A."/>
            <person name="Pineiro S.A."/>
            <person name="Hobley L."/>
            <person name="Sockett R.E."/>
            <person name="Bentley S.D."/>
            <person name="Parkhill J."/>
            <person name="Williams H.N."/>
            <person name="Stine O.C."/>
        </authorList>
    </citation>
    <scope>NUCLEOTIDE SEQUENCE [LARGE SCALE GENOMIC DNA]</scope>
    <source>
        <strain evidence="8">ATCC BAA-682 / DSM 15412 / SJ</strain>
    </source>
</reference>
<evidence type="ECO:0000256" key="1">
    <source>
        <dbReference type="ARBA" id="ARBA00005791"/>
    </source>
</evidence>
<keyword evidence="5" id="KW-0676">Redox-active center</keyword>